<evidence type="ECO:0000313" key="8">
    <source>
        <dbReference type="Proteomes" id="UP001652623"/>
    </source>
</evidence>
<dbReference type="InterPro" id="IPR027417">
    <property type="entry name" value="P-loop_NTPase"/>
</dbReference>
<dbReference type="CDD" id="cd14798">
    <property type="entry name" value="RX-CC_like"/>
    <property type="match status" value="1"/>
</dbReference>
<dbReference type="Proteomes" id="UP001652623">
    <property type="component" value="Chromosome 3"/>
</dbReference>
<dbReference type="Gene3D" id="3.40.50.300">
    <property type="entry name" value="P-loop containing nucleotide triphosphate hydrolases"/>
    <property type="match status" value="1"/>
</dbReference>
<gene>
    <name evidence="9" type="primary">LOC107435805</name>
</gene>
<dbReference type="SUPFAM" id="SSF52540">
    <property type="entry name" value="P-loop containing nucleoside triphosphate hydrolases"/>
    <property type="match status" value="1"/>
</dbReference>
<dbReference type="Pfam" id="PF18052">
    <property type="entry name" value="Rx_N"/>
    <property type="match status" value="1"/>
</dbReference>
<dbReference type="InterPro" id="IPR055414">
    <property type="entry name" value="LRR_R13L4/SHOC2-like"/>
</dbReference>
<dbReference type="InterPro" id="IPR032675">
    <property type="entry name" value="LRR_dom_sf"/>
</dbReference>
<keyword evidence="3" id="KW-0611">Plant defense</keyword>
<proteinExistence type="predicted"/>
<feature type="domain" description="NB-ARC" evidence="4">
    <location>
        <begin position="177"/>
        <end position="353"/>
    </location>
</feature>
<keyword evidence="1" id="KW-0677">Repeat</keyword>
<keyword evidence="2" id="KW-0547">Nucleotide-binding</keyword>
<dbReference type="Gene3D" id="3.80.10.10">
    <property type="entry name" value="Ribonuclease Inhibitor"/>
    <property type="match status" value="1"/>
</dbReference>
<dbReference type="RefSeq" id="XP_060671936.1">
    <property type="nucleotide sequence ID" value="XM_060815953.1"/>
</dbReference>
<accession>A0ABM4A5C8</accession>
<dbReference type="Pfam" id="PF00931">
    <property type="entry name" value="NB-ARC"/>
    <property type="match status" value="1"/>
</dbReference>
<dbReference type="PRINTS" id="PR00364">
    <property type="entry name" value="DISEASERSIST"/>
</dbReference>
<dbReference type="InterPro" id="IPR041118">
    <property type="entry name" value="Rx_N"/>
</dbReference>
<dbReference type="InterPro" id="IPR036388">
    <property type="entry name" value="WH-like_DNA-bd_sf"/>
</dbReference>
<dbReference type="Pfam" id="PF23598">
    <property type="entry name" value="LRR_14"/>
    <property type="match status" value="1"/>
</dbReference>
<evidence type="ECO:0000256" key="2">
    <source>
        <dbReference type="ARBA" id="ARBA00022741"/>
    </source>
</evidence>
<name>A0ABM4A5C8_ZIZJJ</name>
<evidence type="ECO:0000259" key="7">
    <source>
        <dbReference type="Pfam" id="PF23598"/>
    </source>
</evidence>
<dbReference type="InterPro" id="IPR044974">
    <property type="entry name" value="Disease_R_plants"/>
</dbReference>
<dbReference type="PANTHER" id="PTHR23155">
    <property type="entry name" value="DISEASE RESISTANCE PROTEIN RP"/>
    <property type="match status" value="1"/>
</dbReference>
<evidence type="ECO:0000256" key="3">
    <source>
        <dbReference type="ARBA" id="ARBA00022821"/>
    </source>
</evidence>
<feature type="domain" description="Disease resistance protein winged helix" evidence="6">
    <location>
        <begin position="443"/>
        <end position="513"/>
    </location>
</feature>
<dbReference type="Gene3D" id="1.10.8.430">
    <property type="entry name" value="Helical domain of apoptotic protease-activating factors"/>
    <property type="match status" value="1"/>
</dbReference>
<reference evidence="9" key="1">
    <citation type="submission" date="2025-08" db="UniProtKB">
        <authorList>
            <consortium name="RefSeq"/>
        </authorList>
    </citation>
    <scope>IDENTIFICATION</scope>
    <source>
        <tissue evidence="9">Seedling</tissue>
    </source>
</reference>
<dbReference type="InterPro" id="IPR038005">
    <property type="entry name" value="RX-like_CC"/>
</dbReference>
<dbReference type="GeneID" id="107435805"/>
<evidence type="ECO:0000256" key="1">
    <source>
        <dbReference type="ARBA" id="ARBA00022737"/>
    </source>
</evidence>
<sequence length="929" mass="107402">MAEIALGLVVDHLIPILFQEASLQKSVHSEVSEIKYELQIIQCFLKDADWRAENEGDTTRDGVKVWVEQVREVSFQIEDVIDEYTLHLVQLPCHHHRHGRVVGSLHKIGRSVIKVKLRSDIVSHIQNIKATVLEIKERSARYGFDSIHHQGNWDSHTWYDPRKGTVFLEEAEVVGIESHGDKLIGWLMDKSRERSVVAVVGMGGVGKTTLAKRVYDQVIGNFDCHAWITVSESYNKMELLEKLMDKFCLPPCMGSNRTAMEETEREKLMINSIRKFLKKKMYVVLFDDVWKVEFWSDIEHALFDNKKGGRIVITTRRQDVADFCKKSSFVHVYMMKPLNLRYSWRLFCNKAFQFEFGGRCPVELKNFSHKIVQRCKGLPLAIVAIAGLLSTKEKTVDEWRKLHDNLSSELESNPHLTGITRILSLSYNDLPYYLKSCFLYLGMYPEDYEINCSRLIRQWISEGFIASKKDRTLELVAQEYLTELVNRSLVQVSKVSFGGKVKECCIHDLLREMSATKMRDLHFGCPWQPYESEPTRLTRRLSIDDAHYVLSTMRCRIKSRHIRSLLIFNKDGIRTIFLETTFSATFKLLKVLDFEGASDVNDLPKDIGNLFHLKYLSVAGTKVKVLPKSIGNLVKLETLDLQHSSVRELPVEINRLQKLRHLLSSHVQITLYNSFVLNGVKLQQGFGSLAALQKLYYVEPNDKLGVDELMAELRKLTQLKKLGIVNLKIRDGGRSLCECINEMKHLESLRVSSVIINEMVFDLDNLSSPPEFLRSLYFRGRLRKLPEWITKLRNLAKLEIRGSGLKDDPIKLLQNLHNLVMLKMAECAYDGEKLHFKQGVFPKLKYVYLQTMAQLNSLVIEEGAMPNLEQLFIWFCQRLKEVPFGIKHLRNLKKLCFFNIPPELEKGLQPEGKYYHVVRHVPEVVFQIK</sequence>
<evidence type="ECO:0000259" key="4">
    <source>
        <dbReference type="Pfam" id="PF00931"/>
    </source>
</evidence>
<feature type="domain" description="Disease resistance R13L4/SHOC-2-like LRR" evidence="7">
    <location>
        <begin position="561"/>
        <end position="895"/>
    </location>
</feature>
<dbReference type="SUPFAM" id="SSF52058">
    <property type="entry name" value="L domain-like"/>
    <property type="match status" value="1"/>
</dbReference>
<evidence type="ECO:0000259" key="6">
    <source>
        <dbReference type="Pfam" id="PF23559"/>
    </source>
</evidence>
<dbReference type="InterPro" id="IPR042197">
    <property type="entry name" value="Apaf_helical"/>
</dbReference>
<feature type="domain" description="Disease resistance N-terminal" evidence="5">
    <location>
        <begin position="5"/>
        <end position="96"/>
    </location>
</feature>
<keyword evidence="8" id="KW-1185">Reference proteome</keyword>
<dbReference type="Pfam" id="PF23559">
    <property type="entry name" value="WHD_DRP"/>
    <property type="match status" value="1"/>
</dbReference>
<evidence type="ECO:0000259" key="5">
    <source>
        <dbReference type="Pfam" id="PF18052"/>
    </source>
</evidence>
<evidence type="ECO:0000313" key="9">
    <source>
        <dbReference type="RefSeq" id="XP_060671936.1"/>
    </source>
</evidence>
<dbReference type="InterPro" id="IPR002182">
    <property type="entry name" value="NB-ARC"/>
</dbReference>
<dbReference type="Gene3D" id="1.20.5.4130">
    <property type="match status" value="1"/>
</dbReference>
<dbReference type="InterPro" id="IPR058922">
    <property type="entry name" value="WHD_DRP"/>
</dbReference>
<dbReference type="Gene3D" id="1.10.10.10">
    <property type="entry name" value="Winged helix-like DNA-binding domain superfamily/Winged helix DNA-binding domain"/>
    <property type="match status" value="1"/>
</dbReference>
<dbReference type="PANTHER" id="PTHR23155:SF1205">
    <property type="entry name" value="DISEASE RESISTANCE PROTEIN RPM1"/>
    <property type="match status" value="1"/>
</dbReference>
<protein>
    <submittedName>
        <fullName evidence="9">Disease resistance protein RPM1-like isoform X1</fullName>
    </submittedName>
</protein>
<organism evidence="8 9">
    <name type="scientific">Ziziphus jujuba</name>
    <name type="common">Chinese jujube</name>
    <name type="synonym">Ziziphus sativa</name>
    <dbReference type="NCBI Taxonomy" id="326968"/>
    <lineage>
        <taxon>Eukaryota</taxon>
        <taxon>Viridiplantae</taxon>
        <taxon>Streptophyta</taxon>
        <taxon>Embryophyta</taxon>
        <taxon>Tracheophyta</taxon>
        <taxon>Spermatophyta</taxon>
        <taxon>Magnoliopsida</taxon>
        <taxon>eudicotyledons</taxon>
        <taxon>Gunneridae</taxon>
        <taxon>Pentapetalae</taxon>
        <taxon>rosids</taxon>
        <taxon>fabids</taxon>
        <taxon>Rosales</taxon>
        <taxon>Rhamnaceae</taxon>
        <taxon>Paliureae</taxon>
        <taxon>Ziziphus</taxon>
    </lineage>
</organism>